<dbReference type="InterPro" id="IPR001296">
    <property type="entry name" value="Glyco_trans_1"/>
</dbReference>
<dbReference type="GO" id="GO:0016758">
    <property type="term" value="F:hexosyltransferase activity"/>
    <property type="evidence" value="ECO:0007669"/>
    <property type="project" value="TreeGrafter"/>
</dbReference>
<accession>A0A8J7PHX1</accession>
<reference evidence="3" key="1">
    <citation type="submission" date="2021-02" db="EMBL/GenBank/DDBJ databases">
        <title>Genome-Resolved Metagenomics of a Microbial Community Performing Photosynthetic Biological Nutrient Removal.</title>
        <authorList>
            <person name="Mcdaniel E.A."/>
        </authorList>
    </citation>
    <scope>NUCLEOTIDE SEQUENCE</scope>
    <source>
        <strain evidence="3">UWPOB_OBS1</strain>
    </source>
</reference>
<comment type="caution">
    <text evidence="3">The sequence shown here is derived from an EMBL/GenBank/DDBJ whole genome shotgun (WGS) entry which is preliminary data.</text>
</comment>
<organism evidence="3 4">
    <name type="scientific">Candidatus Obscuribacter phosphatis</name>
    <dbReference type="NCBI Taxonomy" id="1906157"/>
    <lineage>
        <taxon>Bacteria</taxon>
        <taxon>Bacillati</taxon>
        <taxon>Candidatus Melainabacteria</taxon>
        <taxon>Candidatus Obscuribacterales</taxon>
        <taxon>Candidatus Obscuribacteraceae</taxon>
        <taxon>Candidatus Obscuribacter</taxon>
    </lineage>
</organism>
<dbReference type="Proteomes" id="UP000664277">
    <property type="component" value="Unassembled WGS sequence"/>
</dbReference>
<evidence type="ECO:0000259" key="1">
    <source>
        <dbReference type="Pfam" id="PF00534"/>
    </source>
</evidence>
<dbReference type="PANTHER" id="PTHR45947:SF3">
    <property type="entry name" value="SULFOQUINOVOSYL TRANSFERASE SQD2"/>
    <property type="match status" value="1"/>
</dbReference>
<dbReference type="InterPro" id="IPR050194">
    <property type="entry name" value="Glycosyltransferase_grp1"/>
</dbReference>
<proteinExistence type="predicted"/>
<evidence type="ECO:0000259" key="2">
    <source>
        <dbReference type="Pfam" id="PF13439"/>
    </source>
</evidence>
<sequence length="505" mass="55927">MRICLISREFPPDTGWGGIATFVHDLALGLAEIGAEVEVIALSADGKNSTVDYKGIKLHRVAPVADLDKYQMLLSLMPYSHSLLKSLVALHLKFVELHSAKPFDIVEVPEMFGEGVFLALTKLCPLVIRLYTPHFKFIDEKLHLIDEGFDHQLLSIIEKLTLLNADAVVSPSQDLGDYVANAIGFSSEEMHIMKGLVDTNRFTPEGAQALKIDEDVLKVILVGRLEERKGVYQLIRAIPQVVKKFPKVKFFLIGKDTNTAHGGKSVQAELEAELKKSGCGQHVVFTGPVPHASMPEYFRSADIFVLPSLYDNAPLTCLEALSSGTAIIGTSAGGMKEYVQNGKSGIIIPPSDVQALSDALLELLSDKAKRESFGREARKSALELYDRKITARASLKLYEQAIVDFQRNKLKALVRTDKDSILQSSQHLMAKFDEMVYAFLYKRSLTFRLSYWFHMCKDRPKLFSATVLVNAADKLAGALKLKDKPAVIKKLEAEIKRQPVGAGRS</sequence>
<dbReference type="PANTHER" id="PTHR45947">
    <property type="entry name" value="SULFOQUINOVOSYL TRANSFERASE SQD2"/>
    <property type="match status" value="1"/>
</dbReference>
<dbReference type="SUPFAM" id="SSF53756">
    <property type="entry name" value="UDP-Glycosyltransferase/glycogen phosphorylase"/>
    <property type="match status" value="1"/>
</dbReference>
<gene>
    <name evidence="3" type="ORF">J0M35_17575</name>
</gene>
<feature type="domain" description="Glycosyl transferase family 1" evidence="1">
    <location>
        <begin position="208"/>
        <end position="379"/>
    </location>
</feature>
<name>A0A8J7PHX1_9BACT</name>
<dbReference type="CDD" id="cd03801">
    <property type="entry name" value="GT4_PimA-like"/>
    <property type="match status" value="1"/>
</dbReference>
<dbReference type="Pfam" id="PF00534">
    <property type="entry name" value="Glycos_transf_1"/>
    <property type="match status" value="1"/>
</dbReference>
<protein>
    <submittedName>
        <fullName evidence="3">Glycosyltransferase family 4 protein</fullName>
    </submittedName>
</protein>
<feature type="domain" description="Glycosyltransferase subfamily 4-like N-terminal" evidence="2">
    <location>
        <begin position="16"/>
        <end position="201"/>
    </location>
</feature>
<evidence type="ECO:0000313" key="3">
    <source>
        <dbReference type="EMBL" id="MBN8662183.1"/>
    </source>
</evidence>
<dbReference type="EMBL" id="JAFLCK010000032">
    <property type="protein sequence ID" value="MBN8662183.1"/>
    <property type="molecule type" value="Genomic_DNA"/>
</dbReference>
<dbReference type="Pfam" id="PF13439">
    <property type="entry name" value="Glyco_transf_4"/>
    <property type="match status" value="1"/>
</dbReference>
<evidence type="ECO:0000313" key="4">
    <source>
        <dbReference type="Proteomes" id="UP000664277"/>
    </source>
</evidence>
<dbReference type="AlphaFoldDB" id="A0A8J7PHX1"/>
<dbReference type="InterPro" id="IPR028098">
    <property type="entry name" value="Glyco_trans_4-like_N"/>
</dbReference>
<dbReference type="Gene3D" id="3.40.50.2000">
    <property type="entry name" value="Glycogen Phosphorylase B"/>
    <property type="match status" value="2"/>
</dbReference>